<dbReference type="Pfam" id="PF04194">
    <property type="entry name" value="PDCD2_C"/>
    <property type="match status" value="1"/>
</dbReference>
<organism evidence="2 3">
    <name type="scientific">Kipferlia bialata</name>
    <dbReference type="NCBI Taxonomy" id="797122"/>
    <lineage>
        <taxon>Eukaryota</taxon>
        <taxon>Metamonada</taxon>
        <taxon>Carpediemonas-like organisms</taxon>
        <taxon>Kipferlia</taxon>
    </lineage>
</organism>
<accession>A0A9K3D5Q7</accession>
<feature type="domain" description="Programmed cell death protein 2 C-terminal" evidence="1">
    <location>
        <begin position="138"/>
        <end position="224"/>
    </location>
</feature>
<dbReference type="PANTHER" id="PTHR46421">
    <property type="entry name" value="PROGRAMMED CELL DEATH PROTEIN 2-LIKE"/>
    <property type="match status" value="1"/>
</dbReference>
<dbReference type="InterPro" id="IPR052815">
    <property type="entry name" value="PDCD2-like_regulator"/>
</dbReference>
<dbReference type="EMBL" id="BDIP01003889">
    <property type="protein sequence ID" value="GIQ88240.1"/>
    <property type="molecule type" value="Genomic_DNA"/>
</dbReference>
<dbReference type="GO" id="GO:0005737">
    <property type="term" value="C:cytoplasm"/>
    <property type="evidence" value="ECO:0007669"/>
    <property type="project" value="InterPro"/>
</dbReference>
<dbReference type="Proteomes" id="UP000265618">
    <property type="component" value="Unassembled WGS sequence"/>
</dbReference>
<sequence>MKASNTAPVCRVCGETLSMMANVYAPIYKADKAIPRVLQMWGCNSAHFCQSVVVNRIQYPSIPIKTPAPIAVETPEEDTPCTTPVVDDWAVTEEWGGDNEENDAVDDILSMMDTTEREEEKVYYHIPRRPRSRRRQRETQQQQQLRYELGGTPICAGDLPLDTLVDSEAAAKCPCCNGPVRFECQLMSPYIYLTKAYQHAKKLKRKDEMQFHTVLVYTCVGCCTGGLPVDGETPSQTAISTPILVPETGIAVSEE</sequence>
<protein>
    <recommendedName>
        <fullName evidence="1">Programmed cell death protein 2 C-terminal domain-containing protein</fullName>
    </recommendedName>
</protein>
<comment type="caution">
    <text evidence="2">The sequence shown here is derived from an EMBL/GenBank/DDBJ whole genome shotgun (WGS) entry which is preliminary data.</text>
</comment>
<gene>
    <name evidence="2" type="ORF">KIPB_010445</name>
</gene>
<evidence type="ECO:0000313" key="2">
    <source>
        <dbReference type="EMBL" id="GIQ88240.1"/>
    </source>
</evidence>
<dbReference type="OrthoDB" id="366284at2759"/>
<evidence type="ECO:0000313" key="3">
    <source>
        <dbReference type="Proteomes" id="UP000265618"/>
    </source>
</evidence>
<feature type="non-terminal residue" evidence="2">
    <location>
        <position position="1"/>
    </location>
</feature>
<reference evidence="2 3" key="1">
    <citation type="journal article" date="2018" name="PLoS ONE">
        <title>The draft genome of Kipferlia bialata reveals reductive genome evolution in fornicate parasites.</title>
        <authorList>
            <person name="Tanifuji G."/>
            <person name="Takabayashi S."/>
            <person name="Kume K."/>
            <person name="Takagi M."/>
            <person name="Nakayama T."/>
            <person name="Kamikawa R."/>
            <person name="Inagaki Y."/>
            <person name="Hashimoto T."/>
        </authorList>
    </citation>
    <scope>NUCLEOTIDE SEQUENCE [LARGE SCALE GENOMIC DNA]</scope>
    <source>
        <strain evidence="2">NY0173</strain>
    </source>
</reference>
<dbReference type="AlphaFoldDB" id="A0A9K3D5Q7"/>
<dbReference type="InterPro" id="IPR007320">
    <property type="entry name" value="PDCD2_C"/>
</dbReference>
<proteinExistence type="predicted"/>
<name>A0A9K3D5Q7_9EUKA</name>
<dbReference type="PANTHER" id="PTHR46421:SF1">
    <property type="entry name" value="PROGRAMMED CELL DEATH PROTEIN 2-LIKE"/>
    <property type="match status" value="1"/>
</dbReference>
<keyword evidence="3" id="KW-1185">Reference proteome</keyword>
<evidence type="ECO:0000259" key="1">
    <source>
        <dbReference type="Pfam" id="PF04194"/>
    </source>
</evidence>